<feature type="transmembrane region" description="Helical" evidence="1">
    <location>
        <begin position="20"/>
        <end position="39"/>
    </location>
</feature>
<feature type="transmembrane region" description="Helical" evidence="1">
    <location>
        <begin position="237"/>
        <end position="258"/>
    </location>
</feature>
<keyword evidence="1" id="KW-0472">Membrane</keyword>
<reference evidence="3" key="1">
    <citation type="submission" date="2014-03" db="EMBL/GenBank/DDBJ databases">
        <authorList>
            <person name="Urmite Genomes U."/>
        </authorList>
    </citation>
    <scope>NUCLEOTIDE SEQUENCE [LARGE SCALE GENOMIC DNA]</scope>
    <source>
        <strain evidence="3">HD-03</strain>
    </source>
</reference>
<dbReference type="PANTHER" id="PTHR37305">
    <property type="entry name" value="INTEGRAL MEMBRANE PROTEIN-RELATED"/>
    <property type="match status" value="1"/>
</dbReference>
<evidence type="ECO:0000313" key="2">
    <source>
        <dbReference type="EMBL" id="CDQ25412.1"/>
    </source>
</evidence>
<keyword evidence="3" id="KW-1185">Reference proteome</keyword>
<feature type="transmembrane region" description="Helical" evidence="1">
    <location>
        <begin position="156"/>
        <end position="184"/>
    </location>
</feature>
<dbReference type="EMBL" id="CCDI010000005">
    <property type="protein sequence ID" value="CDQ25412.1"/>
    <property type="molecule type" value="Genomic_DNA"/>
</dbReference>
<dbReference type="GO" id="GO:0005886">
    <property type="term" value="C:plasma membrane"/>
    <property type="evidence" value="ECO:0007669"/>
    <property type="project" value="UniProtKB-SubCell"/>
</dbReference>
<dbReference type="OrthoDB" id="8613028at2"/>
<dbReference type="AlphaFoldDB" id="A0A024PAF7"/>
<reference evidence="2 3" key="2">
    <citation type="submission" date="2014-05" db="EMBL/GenBank/DDBJ databases">
        <title>Draft genome sequence of Halobacillus karajensis HK-03.</title>
        <authorList>
            <person name="Khelaifia S."/>
            <person name="Croce O."/>
            <person name="Lagier J.C."/>
            <person name="Raoult D."/>
        </authorList>
    </citation>
    <scope>NUCLEOTIDE SEQUENCE [LARGE SCALE GENOMIC DNA]</scope>
    <source>
        <strain evidence="2 3">HD-03</strain>
    </source>
</reference>
<accession>A0A024PAF7</accession>
<comment type="caution">
    <text evidence="2">The sequence shown here is derived from an EMBL/GenBank/DDBJ whole genome shotgun (WGS) entry which is preliminary data.</text>
</comment>
<feature type="transmembrane region" description="Helical" evidence="1">
    <location>
        <begin position="113"/>
        <end position="135"/>
    </location>
</feature>
<sequence length="318" mass="35939">MSNFFQLIRNEHMKLYSQKATWIMAAILVVLVIGMGGLFKIDEAITGGEVPTGDNWKEELQQQNEQLMSQEGQAQEVAYPGYTNVEENQYRIENDLPPTEYNAWDFVRDNRGFVALVSLFTIIVAAGITANEFRWGTIKLLLIRPISRTKILLAKYVSVVIYALTMLVLLYVLSFIIGVIFFGMDSFSQTYVYNQAGEIKDAGIFAFTVSQYMLSFVELIMMATFAFMIASVFRNTSLAIGLAIFLMMAGSSIVLFFMNKEWAKYILFANTDLTQFMEGTPMVADLTLGFSITVIAVYYLVFLLLSWFFFTKSDVAGS</sequence>
<dbReference type="Proteomes" id="UP000028868">
    <property type="component" value="Unassembled WGS sequence"/>
</dbReference>
<feature type="transmembrane region" description="Helical" evidence="1">
    <location>
        <begin position="286"/>
        <end position="310"/>
    </location>
</feature>
<keyword evidence="1" id="KW-1133">Transmembrane helix</keyword>
<dbReference type="GO" id="GO:0140359">
    <property type="term" value="F:ABC-type transporter activity"/>
    <property type="evidence" value="ECO:0007669"/>
    <property type="project" value="InterPro"/>
</dbReference>
<dbReference type="PANTHER" id="PTHR37305:SF1">
    <property type="entry name" value="MEMBRANE PROTEIN"/>
    <property type="match status" value="1"/>
</dbReference>
<protein>
    <submittedName>
        <fullName evidence="2">ABC-type transport system involved in multi-copper enzyme maturation, permease component</fullName>
    </submittedName>
</protein>
<proteinExistence type="predicted"/>
<gene>
    <name evidence="2" type="ORF">BN983_03745</name>
</gene>
<feature type="transmembrane region" description="Helical" evidence="1">
    <location>
        <begin position="204"/>
        <end position="230"/>
    </location>
</feature>
<name>A0A024PAF7_9BACI</name>
<organism evidence="2 3">
    <name type="scientific">Halobacillus karajensis</name>
    <dbReference type="NCBI Taxonomy" id="195088"/>
    <lineage>
        <taxon>Bacteria</taxon>
        <taxon>Bacillati</taxon>
        <taxon>Bacillota</taxon>
        <taxon>Bacilli</taxon>
        <taxon>Bacillales</taxon>
        <taxon>Bacillaceae</taxon>
        <taxon>Halobacillus</taxon>
    </lineage>
</organism>
<evidence type="ECO:0000256" key="1">
    <source>
        <dbReference type="SAM" id="Phobius"/>
    </source>
</evidence>
<dbReference type="RefSeq" id="WP_035511080.1">
    <property type="nucleotide sequence ID" value="NZ_CCDH010000005.1"/>
</dbReference>
<keyword evidence="1" id="KW-0812">Transmembrane</keyword>
<dbReference type="Pfam" id="PF12679">
    <property type="entry name" value="ABC2_membrane_2"/>
    <property type="match status" value="1"/>
</dbReference>
<evidence type="ECO:0000313" key="3">
    <source>
        <dbReference type="Proteomes" id="UP000028868"/>
    </source>
</evidence>